<comment type="caution">
    <text evidence="1">The sequence shown here is derived from an EMBL/GenBank/DDBJ whole genome shotgun (WGS) entry which is preliminary data.</text>
</comment>
<evidence type="ECO:0000313" key="1">
    <source>
        <dbReference type="EMBL" id="CAI6336322.1"/>
    </source>
</evidence>
<organism evidence="1 2">
    <name type="scientific">Periconia digitata</name>
    <dbReference type="NCBI Taxonomy" id="1303443"/>
    <lineage>
        <taxon>Eukaryota</taxon>
        <taxon>Fungi</taxon>
        <taxon>Dikarya</taxon>
        <taxon>Ascomycota</taxon>
        <taxon>Pezizomycotina</taxon>
        <taxon>Dothideomycetes</taxon>
        <taxon>Pleosporomycetidae</taxon>
        <taxon>Pleosporales</taxon>
        <taxon>Massarineae</taxon>
        <taxon>Periconiaceae</taxon>
        <taxon>Periconia</taxon>
    </lineage>
</organism>
<dbReference type="Proteomes" id="UP001152607">
    <property type="component" value="Unassembled WGS sequence"/>
</dbReference>
<accession>A0A9W4XWN6</accession>
<dbReference type="EMBL" id="CAOQHR010000006">
    <property type="protein sequence ID" value="CAI6336322.1"/>
    <property type="molecule type" value="Genomic_DNA"/>
</dbReference>
<sequence length="122" mass="13722">MLHSEHQTHSHRQTLLPWPPNIKLTPRLASQNHKTSGSFHICGPAKMGKKPWMHDAREHCRTESYGPIFGVWSVLALCTFNSIVRLNRHLLSDGTCCACGHLAKSAYLHAYLPRACKIIVTV</sequence>
<evidence type="ECO:0000313" key="2">
    <source>
        <dbReference type="Proteomes" id="UP001152607"/>
    </source>
</evidence>
<proteinExistence type="predicted"/>
<dbReference type="AlphaFoldDB" id="A0A9W4XWN6"/>
<gene>
    <name evidence="1" type="ORF">PDIGIT_LOCUS9418</name>
</gene>
<keyword evidence="2" id="KW-1185">Reference proteome</keyword>
<name>A0A9W4XWN6_9PLEO</name>
<protein>
    <submittedName>
        <fullName evidence="1">Uncharacterized protein</fullName>
    </submittedName>
</protein>
<reference evidence="1" key="1">
    <citation type="submission" date="2023-01" db="EMBL/GenBank/DDBJ databases">
        <authorList>
            <person name="Van Ghelder C."/>
            <person name="Rancurel C."/>
        </authorList>
    </citation>
    <scope>NUCLEOTIDE SEQUENCE</scope>
    <source>
        <strain evidence="1">CNCM I-4278</strain>
    </source>
</reference>